<feature type="domain" description="Flagellin N-terminal" evidence="4">
    <location>
        <begin position="7"/>
        <end position="140"/>
    </location>
</feature>
<protein>
    <submittedName>
        <fullName evidence="6">Flagellar hook-associated protein FlgL</fullName>
    </submittedName>
</protein>
<dbReference type="PRINTS" id="PR00207">
    <property type="entry name" value="FLAGELLIN"/>
</dbReference>
<feature type="domain" description="Flagellin C-terminal" evidence="5">
    <location>
        <begin position="212"/>
        <end position="292"/>
    </location>
</feature>
<dbReference type="Proteomes" id="UP000280960">
    <property type="component" value="Chromosome"/>
</dbReference>
<dbReference type="AlphaFoldDB" id="A0A3G2R3E7"/>
<dbReference type="SUPFAM" id="SSF64518">
    <property type="entry name" value="Phase 1 flagellin"/>
    <property type="match status" value="1"/>
</dbReference>
<sequence>MRITQGMITEAFMRNLSYNLKRLNDKEDMLSSGKRVRRPSDDPVSAILAMRLRNTLSGIEQYNKNVNDALTWLKNTESALANTGDILQRIRELTVNAANDTLTPEDRQTILDEVSQLKLQILQEANTSYNNRYLFGGYATDQPPFYIDSITGKITANTSATGTLKYNLGMNNNMDVNVLGTDVFSDLFTTVESIESDLKLNDASALSGRLTDLDNAINIVLKYRSQIGAKSNRLDATKSRLESNEIDYTDLLSKTEDVDVAKTIMDLKMDENVYRASLAVGARIIQPTLVDFLR</sequence>
<dbReference type="PANTHER" id="PTHR42792">
    <property type="entry name" value="FLAGELLIN"/>
    <property type="match status" value="1"/>
</dbReference>
<accession>A0A3G2R3E7</accession>
<evidence type="ECO:0000256" key="2">
    <source>
        <dbReference type="ARBA" id="ARBA00005709"/>
    </source>
</evidence>
<dbReference type="InterPro" id="IPR001029">
    <property type="entry name" value="Flagellin_N"/>
</dbReference>
<dbReference type="KEGG" id="bacg:D2962_04265"/>
<keyword evidence="3" id="KW-0975">Bacterial flagellum</keyword>
<dbReference type="InterPro" id="IPR001492">
    <property type="entry name" value="Flagellin"/>
</dbReference>
<comment type="similarity">
    <text evidence="2">Belongs to the bacterial flagellin family.</text>
</comment>
<dbReference type="InterPro" id="IPR013384">
    <property type="entry name" value="Flagell_FlgL"/>
</dbReference>
<dbReference type="RefSeq" id="WP_122014226.1">
    <property type="nucleotide sequence ID" value="NZ_CP033169.1"/>
</dbReference>
<dbReference type="Pfam" id="PF00700">
    <property type="entry name" value="Flagellin_C"/>
    <property type="match status" value="1"/>
</dbReference>
<gene>
    <name evidence="6" type="primary">flgL</name>
    <name evidence="6" type="ORF">D2962_04265</name>
</gene>
<dbReference type="InterPro" id="IPR046358">
    <property type="entry name" value="Flagellin_C"/>
</dbReference>
<evidence type="ECO:0000313" key="7">
    <source>
        <dbReference type="Proteomes" id="UP000280960"/>
    </source>
</evidence>
<keyword evidence="6" id="KW-0282">Flagellum</keyword>
<keyword evidence="6" id="KW-0966">Cell projection</keyword>
<comment type="subcellular location">
    <subcellularLocation>
        <location evidence="1">Bacterial flagellum</location>
    </subcellularLocation>
</comment>
<name>A0A3G2R3E7_9FIRM</name>
<reference evidence="6 7" key="1">
    <citation type="submission" date="2018-10" db="EMBL/GenBank/DDBJ databases">
        <authorList>
            <person name="Zhang X."/>
        </authorList>
    </citation>
    <scope>NUCLEOTIDE SEQUENCE [LARGE SCALE GENOMIC DNA]</scope>
    <source>
        <strain evidence="6 7">SK-G1</strain>
    </source>
</reference>
<dbReference type="GO" id="GO:0071973">
    <property type="term" value="P:bacterial-type flagellum-dependent cell motility"/>
    <property type="evidence" value="ECO:0007669"/>
    <property type="project" value="InterPro"/>
</dbReference>
<proteinExistence type="inferred from homology"/>
<organism evidence="6 7">
    <name type="scientific">Biomaibacter acetigenes</name>
    <dbReference type="NCBI Taxonomy" id="2316383"/>
    <lineage>
        <taxon>Bacteria</taxon>
        <taxon>Bacillati</taxon>
        <taxon>Bacillota</taxon>
        <taxon>Clostridia</taxon>
        <taxon>Thermosediminibacterales</taxon>
        <taxon>Tepidanaerobacteraceae</taxon>
        <taxon>Biomaibacter</taxon>
    </lineage>
</organism>
<dbReference type="PANTHER" id="PTHR42792:SF1">
    <property type="entry name" value="FLAGELLAR HOOK-ASSOCIATED PROTEIN 3"/>
    <property type="match status" value="1"/>
</dbReference>
<keyword evidence="7" id="KW-1185">Reference proteome</keyword>
<evidence type="ECO:0000259" key="5">
    <source>
        <dbReference type="Pfam" id="PF00700"/>
    </source>
</evidence>
<evidence type="ECO:0000313" key="6">
    <source>
        <dbReference type="EMBL" id="AYO29922.1"/>
    </source>
</evidence>
<keyword evidence="6" id="KW-0969">Cilium</keyword>
<dbReference type="Pfam" id="PF00669">
    <property type="entry name" value="Flagellin_N"/>
    <property type="match status" value="1"/>
</dbReference>
<dbReference type="Gene3D" id="1.20.1330.10">
    <property type="entry name" value="f41 fragment of flagellin, N-terminal domain"/>
    <property type="match status" value="1"/>
</dbReference>
<dbReference type="GO" id="GO:0005198">
    <property type="term" value="F:structural molecule activity"/>
    <property type="evidence" value="ECO:0007669"/>
    <property type="project" value="InterPro"/>
</dbReference>
<evidence type="ECO:0000259" key="4">
    <source>
        <dbReference type="Pfam" id="PF00669"/>
    </source>
</evidence>
<dbReference type="NCBIfam" id="TIGR02550">
    <property type="entry name" value="flagell_flgL"/>
    <property type="match status" value="1"/>
</dbReference>
<dbReference type="GO" id="GO:0009424">
    <property type="term" value="C:bacterial-type flagellum hook"/>
    <property type="evidence" value="ECO:0007669"/>
    <property type="project" value="InterPro"/>
</dbReference>
<evidence type="ECO:0000256" key="1">
    <source>
        <dbReference type="ARBA" id="ARBA00004365"/>
    </source>
</evidence>
<evidence type="ECO:0000256" key="3">
    <source>
        <dbReference type="ARBA" id="ARBA00023143"/>
    </source>
</evidence>
<dbReference type="EMBL" id="CP033169">
    <property type="protein sequence ID" value="AYO29922.1"/>
    <property type="molecule type" value="Genomic_DNA"/>
</dbReference>